<dbReference type="EMBL" id="JBBPBN010000011">
    <property type="protein sequence ID" value="KAK9028640.1"/>
    <property type="molecule type" value="Genomic_DNA"/>
</dbReference>
<keyword evidence="1" id="KW-0812">Transmembrane</keyword>
<proteinExistence type="predicted"/>
<evidence type="ECO:0000256" key="1">
    <source>
        <dbReference type="SAM" id="Phobius"/>
    </source>
</evidence>
<keyword evidence="3" id="KW-1185">Reference proteome</keyword>
<gene>
    <name evidence="2" type="ORF">V6N11_025792</name>
</gene>
<evidence type="ECO:0000313" key="3">
    <source>
        <dbReference type="Proteomes" id="UP001396334"/>
    </source>
</evidence>
<sequence>MGFSSTKKPSQDCFELEPISVIPHQHDRVDDGLHIPVQPDLLNGEQELLLHLNRPVLHFLLYWLFRQQIKLYHLVIPQFLVVWCHYHALLWLIKREAILKRLLQLPMLMALMRVCLEHFSASAPPLSALADNTTPAAPEEASSISNLVRNVHSMAWGMSMNYRNLVAILLIDDEAEHCKTMKACQTRGNLGSPHSYEMALKTFLIA</sequence>
<organism evidence="2 3">
    <name type="scientific">Hibiscus sabdariffa</name>
    <name type="common">roselle</name>
    <dbReference type="NCBI Taxonomy" id="183260"/>
    <lineage>
        <taxon>Eukaryota</taxon>
        <taxon>Viridiplantae</taxon>
        <taxon>Streptophyta</taxon>
        <taxon>Embryophyta</taxon>
        <taxon>Tracheophyta</taxon>
        <taxon>Spermatophyta</taxon>
        <taxon>Magnoliopsida</taxon>
        <taxon>eudicotyledons</taxon>
        <taxon>Gunneridae</taxon>
        <taxon>Pentapetalae</taxon>
        <taxon>rosids</taxon>
        <taxon>malvids</taxon>
        <taxon>Malvales</taxon>
        <taxon>Malvaceae</taxon>
        <taxon>Malvoideae</taxon>
        <taxon>Hibiscus</taxon>
    </lineage>
</organism>
<name>A0ABR2SUD9_9ROSI</name>
<accession>A0ABR2SUD9</accession>
<reference evidence="2 3" key="1">
    <citation type="journal article" date="2024" name="G3 (Bethesda)">
        <title>Genome assembly of Hibiscus sabdariffa L. provides insights into metabolisms of medicinal natural products.</title>
        <authorList>
            <person name="Kim T."/>
        </authorList>
    </citation>
    <scope>NUCLEOTIDE SEQUENCE [LARGE SCALE GENOMIC DNA]</scope>
    <source>
        <strain evidence="2">TK-2024</strain>
        <tissue evidence="2">Old leaves</tissue>
    </source>
</reference>
<comment type="caution">
    <text evidence="2">The sequence shown here is derived from an EMBL/GenBank/DDBJ whole genome shotgun (WGS) entry which is preliminary data.</text>
</comment>
<evidence type="ECO:0000313" key="2">
    <source>
        <dbReference type="EMBL" id="KAK9028640.1"/>
    </source>
</evidence>
<keyword evidence="1" id="KW-0472">Membrane</keyword>
<protein>
    <submittedName>
        <fullName evidence="2">Uncharacterized protein</fullName>
    </submittedName>
</protein>
<feature type="transmembrane region" description="Helical" evidence="1">
    <location>
        <begin position="71"/>
        <end position="93"/>
    </location>
</feature>
<dbReference type="Proteomes" id="UP001396334">
    <property type="component" value="Unassembled WGS sequence"/>
</dbReference>
<keyword evidence="1" id="KW-1133">Transmembrane helix</keyword>